<organism evidence="1 2">
    <name type="scientific">Eretmocerus hayati</name>
    <dbReference type="NCBI Taxonomy" id="131215"/>
    <lineage>
        <taxon>Eukaryota</taxon>
        <taxon>Metazoa</taxon>
        <taxon>Ecdysozoa</taxon>
        <taxon>Arthropoda</taxon>
        <taxon>Hexapoda</taxon>
        <taxon>Insecta</taxon>
        <taxon>Pterygota</taxon>
        <taxon>Neoptera</taxon>
        <taxon>Endopterygota</taxon>
        <taxon>Hymenoptera</taxon>
        <taxon>Apocrita</taxon>
        <taxon>Proctotrupomorpha</taxon>
        <taxon>Chalcidoidea</taxon>
        <taxon>Aphelinidae</taxon>
        <taxon>Aphelininae</taxon>
        <taxon>Eretmocerus</taxon>
    </lineage>
</organism>
<name>A0ACC2N6I3_9HYME</name>
<evidence type="ECO:0000313" key="1">
    <source>
        <dbReference type="EMBL" id="KAJ8666496.1"/>
    </source>
</evidence>
<sequence length="203" mass="21799">MARCRSSGDYRDNCELPNSFLSTTYTLNRSNTKSISTGLRYDDGEFRHVVQIPSSHNPVTFDSMGWGNFKEQFEIVVNYFHNQQQFNRDIRKPIKLSLPLHDLTLDSRFGTKAEIIDERVTVRSKIGSTSPTLGALHPGALPLARPSALKPGALTAVALTLGALTPTALTPGAMTPAALTPGALTPGARTPGTLAPATPISPS</sequence>
<proteinExistence type="predicted"/>
<protein>
    <submittedName>
        <fullName evidence="1">Uncharacterized protein</fullName>
    </submittedName>
</protein>
<reference evidence="1" key="1">
    <citation type="submission" date="2023-04" db="EMBL/GenBank/DDBJ databases">
        <title>A chromosome-level genome assembly of the parasitoid wasp Eretmocerus hayati.</title>
        <authorList>
            <person name="Zhong Y."/>
            <person name="Liu S."/>
            <person name="Liu Y."/>
        </authorList>
    </citation>
    <scope>NUCLEOTIDE SEQUENCE</scope>
    <source>
        <strain evidence="1">ZJU_SS_LIU_2023</strain>
    </source>
</reference>
<comment type="caution">
    <text evidence="1">The sequence shown here is derived from an EMBL/GenBank/DDBJ whole genome shotgun (WGS) entry which is preliminary data.</text>
</comment>
<accession>A0ACC2N6I3</accession>
<dbReference type="EMBL" id="CM056744">
    <property type="protein sequence ID" value="KAJ8666496.1"/>
    <property type="molecule type" value="Genomic_DNA"/>
</dbReference>
<dbReference type="Proteomes" id="UP001239111">
    <property type="component" value="Chromosome 4"/>
</dbReference>
<keyword evidence="2" id="KW-1185">Reference proteome</keyword>
<evidence type="ECO:0000313" key="2">
    <source>
        <dbReference type="Proteomes" id="UP001239111"/>
    </source>
</evidence>
<gene>
    <name evidence="1" type="ORF">QAD02_008158</name>
</gene>